<evidence type="ECO:0000256" key="10">
    <source>
        <dbReference type="ARBA" id="ARBA00023237"/>
    </source>
</evidence>
<dbReference type="GO" id="GO:0009279">
    <property type="term" value="C:cell outer membrane"/>
    <property type="evidence" value="ECO:0007669"/>
    <property type="project" value="UniProtKB-SubCell"/>
</dbReference>
<evidence type="ECO:0000256" key="7">
    <source>
        <dbReference type="ARBA" id="ARBA00023065"/>
    </source>
</evidence>
<sequence>MKITNRTTALCAALTAMSLNAEAQNTRQRATALEEVIVTAQKREESKQDVGISVSALDAAALERTFARDIQEIESLSPNMIIDPIFGVNTAAISIRGMQLNDGEKSFDPAVAVYLDGVYLATTTGALLHLWDASSVEVLRGPQGSLFGRNTIGGLVHIQRADPTGEWGGKVAYTYGRFDQNDYKAMLNFPSILNDTLATKISVIRKDGGSYFDNEVRGGVDGHIDFWGVTGTALWQPSDDFEARLIYEWNEDKTDNLPITGLAVEGDVLSFVPGGLGRRPEDTGYHRNSRIVAENPGRLETDALTLNASWALGEVHHLETIIGWRQSDEFVRTDYDAVTPELFWVFRPQELEQTSVELRWHMDTERFKTVLGAFWWDSEYSLRQTNVSPLFFGTDDFEARPFFDQKTESYAIFGQLDYNLTDKLMLTVGGRWLEEEKTACGASQLAAGGQVLPGATAFGEPGYGFCGDPAFILETDYVDVNGTQQQVQGSETWSEFTPKVALTYEIPQGIVYASYSEGFRSGGFNGRASNGVTFGPYDPEKVESYELGIKTDWLEDRLRVNATLFVTDYQDKQEDVVFPDPNLVTVTLVQNAASASINGFELEVSAVPVDGLTLSGNFGYLDAQFDEWMVPGLNGQPVDKSDFELRRAPEFTAALNAVYEHQLGNGDFLIFTANYAWKDDYYVNANSVTTHNEIWGRPVGRNDAFGLLDLSINYENENWRASIFGKNVTGEDYFLHVLDVGYNFNGGPGGEPIPLPGLWTYGTINSPPVYGFELQYSF</sequence>
<gene>
    <name evidence="17" type="ORF">HRUBRA_01432</name>
</gene>
<keyword evidence="3 11" id="KW-1134">Transmembrane beta strand</keyword>
<evidence type="ECO:0000256" key="9">
    <source>
        <dbReference type="ARBA" id="ARBA00023136"/>
    </source>
</evidence>
<keyword evidence="17" id="KW-0675">Receptor</keyword>
<organism evidence="17 18">
    <name type="scientific">Pseudohaliea rubra DSM 19751</name>
    <dbReference type="NCBI Taxonomy" id="1265313"/>
    <lineage>
        <taxon>Bacteria</taxon>
        <taxon>Pseudomonadati</taxon>
        <taxon>Pseudomonadota</taxon>
        <taxon>Gammaproteobacteria</taxon>
        <taxon>Cellvibrionales</taxon>
        <taxon>Halieaceae</taxon>
        <taxon>Pseudohaliea</taxon>
    </lineage>
</organism>
<dbReference type="EMBL" id="AUVB01000042">
    <property type="protein sequence ID" value="KGE03927.1"/>
    <property type="molecule type" value="Genomic_DNA"/>
</dbReference>
<evidence type="ECO:0000256" key="11">
    <source>
        <dbReference type="PROSITE-ProRule" id="PRU01360"/>
    </source>
</evidence>
<dbReference type="CDD" id="cd01347">
    <property type="entry name" value="ligand_gated_channel"/>
    <property type="match status" value="1"/>
</dbReference>
<keyword evidence="6" id="KW-0408">Iron</keyword>
<dbReference type="Pfam" id="PF00593">
    <property type="entry name" value="TonB_dep_Rec_b-barrel"/>
    <property type="match status" value="1"/>
</dbReference>
<dbReference type="SUPFAM" id="SSF56935">
    <property type="entry name" value="Porins"/>
    <property type="match status" value="1"/>
</dbReference>
<keyword evidence="14" id="KW-0732">Signal</keyword>
<comment type="similarity">
    <text evidence="11 12">Belongs to the TonB-dependent receptor family.</text>
</comment>
<dbReference type="InterPro" id="IPR012910">
    <property type="entry name" value="Plug_dom"/>
</dbReference>
<dbReference type="InterPro" id="IPR036942">
    <property type="entry name" value="Beta-barrel_TonB_sf"/>
</dbReference>
<dbReference type="PANTHER" id="PTHR32552">
    <property type="entry name" value="FERRICHROME IRON RECEPTOR-RELATED"/>
    <property type="match status" value="1"/>
</dbReference>
<comment type="subcellular location">
    <subcellularLocation>
        <location evidence="1 11">Cell outer membrane</location>
        <topology evidence="1 11">Multi-pass membrane protein</topology>
    </subcellularLocation>
</comment>
<dbReference type="AlphaFoldDB" id="A0A095VR35"/>
<keyword evidence="8 12" id="KW-0798">TonB box</keyword>
<evidence type="ECO:0000256" key="12">
    <source>
        <dbReference type="RuleBase" id="RU003357"/>
    </source>
</evidence>
<keyword evidence="18" id="KW-1185">Reference proteome</keyword>
<dbReference type="PATRIC" id="fig|1265313.6.peg.1416"/>
<keyword evidence="4" id="KW-0410">Iron transport</keyword>
<evidence type="ECO:0000256" key="4">
    <source>
        <dbReference type="ARBA" id="ARBA00022496"/>
    </source>
</evidence>
<dbReference type="InterPro" id="IPR000531">
    <property type="entry name" value="Beta-barrel_TonB"/>
</dbReference>
<evidence type="ECO:0000256" key="2">
    <source>
        <dbReference type="ARBA" id="ARBA00022448"/>
    </source>
</evidence>
<dbReference type="RefSeq" id="WP_035514828.1">
    <property type="nucleotide sequence ID" value="NZ_KN234751.1"/>
</dbReference>
<dbReference type="InterPro" id="IPR039426">
    <property type="entry name" value="TonB-dep_rcpt-like"/>
</dbReference>
<evidence type="ECO:0000313" key="18">
    <source>
        <dbReference type="Proteomes" id="UP000029640"/>
    </source>
</evidence>
<keyword evidence="9 11" id="KW-0472">Membrane</keyword>
<proteinExistence type="inferred from homology"/>
<feature type="signal peptide" evidence="14">
    <location>
        <begin position="1"/>
        <end position="23"/>
    </location>
</feature>
<keyword evidence="5 11" id="KW-0812">Transmembrane</keyword>
<feature type="domain" description="TonB-dependent receptor-like beta-barrel" evidence="15">
    <location>
        <begin position="238"/>
        <end position="728"/>
    </location>
</feature>
<dbReference type="Gene3D" id="2.40.170.20">
    <property type="entry name" value="TonB-dependent receptor, beta-barrel domain"/>
    <property type="match status" value="1"/>
</dbReference>
<keyword evidence="13" id="KW-0175">Coiled coil</keyword>
<protein>
    <submittedName>
        <fullName evidence="17">TonB-dependent receptor</fullName>
    </submittedName>
</protein>
<keyword evidence="2 11" id="KW-0813">Transport</keyword>
<reference evidence="17 18" key="1">
    <citation type="journal article" date="2014" name="Genome Announc.">
        <title>Genome Sequence of Gammaproteobacterial Pseudohaliea rubra Type Strain DSM 19751, Isolated from Coastal Seawater of the Mediterranean Sea.</title>
        <authorList>
            <person name="Spring S."/>
            <person name="Fiebig A."/>
            <person name="Riedel T."/>
            <person name="Goker M."/>
            <person name="Klenk H.P."/>
        </authorList>
    </citation>
    <scope>NUCLEOTIDE SEQUENCE [LARGE SCALE GENOMIC DNA]</scope>
    <source>
        <strain evidence="17 18">DSM 19751</strain>
    </source>
</reference>
<evidence type="ECO:0000256" key="6">
    <source>
        <dbReference type="ARBA" id="ARBA00023004"/>
    </source>
</evidence>
<feature type="chain" id="PRO_5001920029" evidence="14">
    <location>
        <begin position="24"/>
        <end position="778"/>
    </location>
</feature>
<evidence type="ECO:0000259" key="16">
    <source>
        <dbReference type="Pfam" id="PF07715"/>
    </source>
</evidence>
<dbReference type="PROSITE" id="PS52016">
    <property type="entry name" value="TONB_DEPENDENT_REC_3"/>
    <property type="match status" value="1"/>
</dbReference>
<dbReference type="PANTHER" id="PTHR32552:SF81">
    <property type="entry name" value="TONB-DEPENDENT OUTER MEMBRANE RECEPTOR"/>
    <property type="match status" value="1"/>
</dbReference>
<dbReference type="eggNOG" id="COG4771">
    <property type="taxonomic scope" value="Bacteria"/>
</dbReference>
<evidence type="ECO:0000256" key="5">
    <source>
        <dbReference type="ARBA" id="ARBA00022692"/>
    </source>
</evidence>
<dbReference type="Pfam" id="PF07715">
    <property type="entry name" value="Plug"/>
    <property type="match status" value="1"/>
</dbReference>
<keyword evidence="7" id="KW-0406">Ion transport</keyword>
<dbReference type="STRING" id="1265313.HRUBRA_01432"/>
<dbReference type="Proteomes" id="UP000029640">
    <property type="component" value="Unassembled WGS sequence"/>
</dbReference>
<evidence type="ECO:0000256" key="3">
    <source>
        <dbReference type="ARBA" id="ARBA00022452"/>
    </source>
</evidence>
<evidence type="ECO:0000313" key="17">
    <source>
        <dbReference type="EMBL" id="KGE03927.1"/>
    </source>
</evidence>
<dbReference type="HOGENOM" id="CLU_008287_15_0_6"/>
<dbReference type="GO" id="GO:0006826">
    <property type="term" value="P:iron ion transport"/>
    <property type="evidence" value="ECO:0007669"/>
    <property type="project" value="UniProtKB-KW"/>
</dbReference>
<evidence type="ECO:0000256" key="14">
    <source>
        <dbReference type="SAM" id="SignalP"/>
    </source>
</evidence>
<evidence type="ECO:0000256" key="8">
    <source>
        <dbReference type="ARBA" id="ARBA00023077"/>
    </source>
</evidence>
<name>A0A095VR35_9GAMM</name>
<accession>A0A095VR35</accession>
<keyword evidence="10 11" id="KW-0998">Cell outer membrane</keyword>
<evidence type="ECO:0000256" key="1">
    <source>
        <dbReference type="ARBA" id="ARBA00004571"/>
    </source>
</evidence>
<feature type="coiled-coil region" evidence="13">
    <location>
        <begin position="16"/>
        <end position="43"/>
    </location>
</feature>
<evidence type="ECO:0000259" key="15">
    <source>
        <dbReference type="Pfam" id="PF00593"/>
    </source>
</evidence>
<evidence type="ECO:0000256" key="13">
    <source>
        <dbReference type="SAM" id="Coils"/>
    </source>
</evidence>
<feature type="domain" description="TonB-dependent receptor plug" evidence="16">
    <location>
        <begin position="47"/>
        <end position="154"/>
    </location>
</feature>
<comment type="caution">
    <text evidence="17">The sequence shown here is derived from an EMBL/GenBank/DDBJ whole genome shotgun (WGS) entry which is preliminary data.</text>
</comment>